<feature type="domain" description="RNase H type-1" evidence="3">
    <location>
        <begin position="476"/>
        <end position="599"/>
    </location>
</feature>
<dbReference type="SUPFAM" id="SSF56219">
    <property type="entry name" value="DNase I-like"/>
    <property type="match status" value="1"/>
</dbReference>
<protein>
    <recommendedName>
        <fullName evidence="8">RNase H type-1 domain-containing protein</fullName>
    </recommendedName>
</protein>
<evidence type="ECO:0000259" key="2">
    <source>
        <dbReference type="Pfam" id="PF03372"/>
    </source>
</evidence>
<evidence type="ECO:0008006" key="8">
    <source>
        <dbReference type="Google" id="ProtNLM"/>
    </source>
</evidence>
<dbReference type="InterPro" id="IPR036691">
    <property type="entry name" value="Endo/exonu/phosph_ase_sf"/>
</dbReference>
<dbReference type="Pfam" id="PF13456">
    <property type="entry name" value="RVT_3"/>
    <property type="match status" value="1"/>
</dbReference>
<dbReference type="PANTHER" id="PTHR47723:SF20">
    <property type="entry name" value="RNASE H TYPE-1 DOMAIN-CONTAINING PROTEIN"/>
    <property type="match status" value="1"/>
</dbReference>
<dbReference type="InterPro" id="IPR005135">
    <property type="entry name" value="Endo/exonuclease/phosphatase"/>
</dbReference>
<evidence type="ECO:0000259" key="3">
    <source>
        <dbReference type="Pfam" id="PF13456"/>
    </source>
</evidence>
<evidence type="ECO:0000256" key="1">
    <source>
        <dbReference type="SAM" id="MobiDB-lite"/>
    </source>
</evidence>
<dbReference type="Gene3D" id="3.30.420.10">
    <property type="entry name" value="Ribonuclease H-like superfamily/Ribonuclease H"/>
    <property type="match status" value="1"/>
</dbReference>
<dbReference type="InterPro" id="IPR044730">
    <property type="entry name" value="RNase_H-like_dom_plant"/>
</dbReference>
<keyword evidence="4" id="KW-1185">Reference proteome</keyword>
<dbReference type="Pfam" id="PF03372">
    <property type="entry name" value="Exo_endo_phos"/>
    <property type="match status" value="1"/>
</dbReference>
<dbReference type="Gene3D" id="3.60.10.10">
    <property type="entry name" value="Endonuclease/exonuclease/phosphatase"/>
    <property type="match status" value="1"/>
</dbReference>
<dbReference type="SUPFAM" id="SSF53098">
    <property type="entry name" value="Ribonuclease H-like"/>
    <property type="match status" value="1"/>
</dbReference>
<dbReference type="GeneID" id="110777006"/>
<proteinExistence type="predicted"/>
<organism evidence="4 7">
    <name type="scientific">Spinacia oleracea</name>
    <name type="common">Spinach</name>
    <dbReference type="NCBI Taxonomy" id="3562"/>
    <lineage>
        <taxon>Eukaryota</taxon>
        <taxon>Viridiplantae</taxon>
        <taxon>Streptophyta</taxon>
        <taxon>Embryophyta</taxon>
        <taxon>Tracheophyta</taxon>
        <taxon>Spermatophyta</taxon>
        <taxon>Magnoliopsida</taxon>
        <taxon>eudicotyledons</taxon>
        <taxon>Gunneridae</taxon>
        <taxon>Pentapetalae</taxon>
        <taxon>Caryophyllales</taxon>
        <taxon>Chenopodiaceae</taxon>
        <taxon>Chenopodioideae</taxon>
        <taxon>Anserineae</taxon>
        <taxon>Spinacia</taxon>
    </lineage>
</organism>
<dbReference type="RefSeq" id="XP_056685190.1">
    <property type="nucleotide sequence ID" value="XM_056829212.1"/>
</dbReference>
<evidence type="ECO:0000313" key="7">
    <source>
        <dbReference type="RefSeq" id="XP_056685191.1"/>
    </source>
</evidence>
<dbReference type="InterPro" id="IPR002156">
    <property type="entry name" value="RNaseH_domain"/>
</dbReference>
<dbReference type="InterPro" id="IPR012337">
    <property type="entry name" value="RNaseH-like_sf"/>
</dbReference>
<dbReference type="RefSeq" id="XP_056685189.1">
    <property type="nucleotide sequence ID" value="XM_056829211.1"/>
</dbReference>
<reference evidence="4" key="1">
    <citation type="journal article" date="2021" name="Nat. Commun.">
        <title>Genomic analyses provide insights into spinach domestication and the genetic basis of agronomic traits.</title>
        <authorList>
            <person name="Cai X."/>
            <person name="Sun X."/>
            <person name="Xu C."/>
            <person name="Sun H."/>
            <person name="Wang X."/>
            <person name="Ge C."/>
            <person name="Zhang Z."/>
            <person name="Wang Q."/>
            <person name="Fei Z."/>
            <person name="Jiao C."/>
            <person name="Wang Q."/>
        </authorList>
    </citation>
    <scope>NUCLEOTIDE SEQUENCE [LARGE SCALE GENOMIC DNA]</scope>
    <source>
        <strain evidence="4">cv. Varoflay</strain>
    </source>
</reference>
<feature type="region of interest" description="Disordered" evidence="1">
    <location>
        <begin position="1"/>
        <end position="30"/>
    </location>
</feature>
<dbReference type="RefSeq" id="XP_056685191.1">
    <property type="nucleotide sequence ID" value="XM_056829213.1"/>
</dbReference>
<reference evidence="5 6" key="2">
    <citation type="submission" date="2025-05" db="UniProtKB">
        <authorList>
            <consortium name="RefSeq"/>
        </authorList>
    </citation>
    <scope>IDENTIFICATION</scope>
    <source>
        <tissue evidence="5 6">Leaf</tissue>
    </source>
</reference>
<dbReference type="Proteomes" id="UP000813463">
    <property type="component" value="Chromosome 5"/>
</dbReference>
<evidence type="ECO:0000313" key="5">
    <source>
        <dbReference type="RefSeq" id="XP_056685189.1"/>
    </source>
</evidence>
<feature type="domain" description="Endonuclease/exonuclease/phosphatase" evidence="2">
    <location>
        <begin position="240"/>
        <end position="441"/>
    </location>
</feature>
<gene>
    <name evidence="5 6 7" type="primary">LOC110777006</name>
</gene>
<dbReference type="InterPro" id="IPR053151">
    <property type="entry name" value="RNase_H-like"/>
</dbReference>
<evidence type="ECO:0000313" key="6">
    <source>
        <dbReference type="RefSeq" id="XP_056685190.1"/>
    </source>
</evidence>
<accession>A0ABM3QPA4</accession>
<sequence>MKSPKKPIKILTRPSPSTEEKSTQTPKSPVATYQRRLNPLARPYNRIPVSKALMEIQPSSQITTCLNLFPTVTEKPLCSPKLSTPGSPTELRGALLLLDSMQRKEEEIIRCPLQRRLLIDQQVEKNPLVIPESIPTFHLLLESHGLDMGRKDRLMVMFITRSQVVGVQLQARYTQVLARPKEVHALVTPIRLEDVGPMGMVDCWRDWEEFFLPQEQIPNSPGTVNNLRPLPCLNMKIVMWNVRGASKNDFLPHAWSIIDKQHPTVFVFLETKADDLRARQVMLQLGFHDFKVVQANSRRGGIWVFWKNTVDLVTFSVGDYHFHGLFHFKNVKEEALVTAMHAPSKAMQCHQVWKDMQADLPPATTSWLLVGDLNEVTSHSEKSGGRDFRPSQCRDFNNFRDEAGLVDLGFSGNPFTWENMREGAALIRERLDRALANAKWLDTFPHTKDKGKGKMGEVYTPRPSWTPPAPGFMKLNTDGAWKGIDEAGGGGVLRRENGDWYLGFSSKFNAKTPLAAELLAMREGLAMAKAFQVPKLEVETDAESLIFMLDTSGVNPYPHHELAAVISDVRNQIKEDWVIVFKHVPRHKNVVAHHLAAMAMEMAVGHVTHFEVPPRAFNDFKKDKAAADRFGGGSANA</sequence>
<dbReference type="CDD" id="cd06222">
    <property type="entry name" value="RNase_H_like"/>
    <property type="match status" value="1"/>
</dbReference>
<dbReference type="InterPro" id="IPR036397">
    <property type="entry name" value="RNaseH_sf"/>
</dbReference>
<evidence type="ECO:0000313" key="4">
    <source>
        <dbReference type="Proteomes" id="UP000813463"/>
    </source>
</evidence>
<name>A0ABM3QPA4_SPIOL</name>
<dbReference type="PANTHER" id="PTHR47723">
    <property type="entry name" value="OS05G0353850 PROTEIN"/>
    <property type="match status" value="1"/>
</dbReference>